<dbReference type="EC" id="1.5.1.3" evidence="3 7"/>
<evidence type="ECO:0000313" key="10">
    <source>
        <dbReference type="Proteomes" id="UP001523369"/>
    </source>
</evidence>
<comment type="catalytic activity">
    <reaction evidence="7">
        <text>(6S)-5,6,7,8-tetrahydrofolate + NADP(+) = 7,8-dihydrofolate + NADPH + H(+)</text>
        <dbReference type="Rhea" id="RHEA:15009"/>
        <dbReference type="ChEBI" id="CHEBI:15378"/>
        <dbReference type="ChEBI" id="CHEBI:57451"/>
        <dbReference type="ChEBI" id="CHEBI:57453"/>
        <dbReference type="ChEBI" id="CHEBI:57783"/>
        <dbReference type="ChEBI" id="CHEBI:58349"/>
        <dbReference type="EC" id="1.5.1.3"/>
    </reaction>
</comment>
<evidence type="ECO:0000256" key="5">
    <source>
        <dbReference type="ARBA" id="ARBA00022857"/>
    </source>
</evidence>
<keyword evidence="6 7" id="KW-0560">Oxidoreductase</keyword>
<keyword evidence="5 7" id="KW-0521">NADP</keyword>
<dbReference type="InterPro" id="IPR001796">
    <property type="entry name" value="DHFR_dom"/>
</dbReference>
<protein>
    <recommendedName>
        <fullName evidence="3 7">Dihydrofolate reductase</fullName>
        <ecNumber evidence="3 7">1.5.1.3</ecNumber>
    </recommendedName>
</protein>
<evidence type="ECO:0000256" key="6">
    <source>
        <dbReference type="ARBA" id="ARBA00023002"/>
    </source>
</evidence>
<evidence type="ECO:0000256" key="7">
    <source>
        <dbReference type="PIRNR" id="PIRNR000194"/>
    </source>
</evidence>
<dbReference type="PROSITE" id="PS51330">
    <property type="entry name" value="DHFR_2"/>
    <property type="match status" value="1"/>
</dbReference>
<comment type="similarity">
    <text evidence="2 7">Belongs to the dihydrofolate reductase family.</text>
</comment>
<dbReference type="Proteomes" id="UP001523369">
    <property type="component" value="Unassembled WGS sequence"/>
</dbReference>
<comment type="caution">
    <text evidence="9">The sequence shown here is derived from an EMBL/GenBank/DDBJ whole genome shotgun (WGS) entry which is preliminary data.</text>
</comment>
<evidence type="ECO:0000256" key="2">
    <source>
        <dbReference type="ARBA" id="ARBA00009539"/>
    </source>
</evidence>
<reference evidence="9 10" key="1">
    <citation type="submission" date="2022-06" db="EMBL/GenBank/DDBJ databases">
        <title>New Species of the Genus Actinoplanes, ActinopZanes ferrugineus.</title>
        <authorList>
            <person name="Ding P."/>
        </authorList>
    </citation>
    <scope>NUCLEOTIDE SEQUENCE [LARGE SCALE GENOMIC DNA]</scope>
    <source>
        <strain evidence="9 10">TRM88003</strain>
    </source>
</reference>
<comment type="function">
    <text evidence="7">Key enzyme in folate metabolism. Catalyzes an essential reaction for de novo glycine and purine synthesis, and for DNA precursor synthesis.</text>
</comment>
<dbReference type="PANTHER" id="PTHR48069">
    <property type="entry name" value="DIHYDROFOLATE REDUCTASE"/>
    <property type="match status" value="1"/>
</dbReference>
<dbReference type="InterPro" id="IPR012259">
    <property type="entry name" value="DHFR"/>
</dbReference>
<organism evidence="9 10">
    <name type="scientific">Paractinoplanes aksuensis</name>
    <dbReference type="NCBI Taxonomy" id="2939490"/>
    <lineage>
        <taxon>Bacteria</taxon>
        <taxon>Bacillati</taxon>
        <taxon>Actinomycetota</taxon>
        <taxon>Actinomycetes</taxon>
        <taxon>Micromonosporales</taxon>
        <taxon>Micromonosporaceae</taxon>
        <taxon>Paractinoplanes</taxon>
    </lineage>
</organism>
<evidence type="ECO:0000256" key="1">
    <source>
        <dbReference type="ARBA" id="ARBA00004903"/>
    </source>
</evidence>
<feature type="domain" description="DHFR" evidence="8">
    <location>
        <begin position="1"/>
        <end position="154"/>
    </location>
</feature>
<evidence type="ECO:0000256" key="4">
    <source>
        <dbReference type="ARBA" id="ARBA00022563"/>
    </source>
</evidence>
<sequence length="156" mass="17445">MIWAEAHDRVVGAKGEIPWRLSEDQKIFRQRTNGATVVMGRATWDSLPERFRPLPGRRNVVLTRDRSWSAPGAEVAHSVDEVDLSGEVWVMGGESVYQVFLPLAEHILRTRIDLAVEGGDTFAPRLDERWVVTSSSGWQTSEGGLRFVVEELASVS</sequence>
<keyword evidence="4 7" id="KW-0554">One-carbon metabolism</keyword>
<gene>
    <name evidence="9" type="ORF">M1L60_09700</name>
</gene>
<evidence type="ECO:0000259" key="8">
    <source>
        <dbReference type="PROSITE" id="PS51330"/>
    </source>
</evidence>
<proteinExistence type="inferred from homology"/>
<dbReference type="InterPro" id="IPR024072">
    <property type="entry name" value="DHFR-like_dom_sf"/>
</dbReference>
<keyword evidence="10" id="KW-1185">Reference proteome</keyword>
<dbReference type="EMBL" id="JAMYJR010000009">
    <property type="protein sequence ID" value="MCO8270864.1"/>
    <property type="molecule type" value="Genomic_DNA"/>
</dbReference>
<comment type="pathway">
    <text evidence="1 7">Cofactor biosynthesis; tetrahydrofolate biosynthesis; 5,6,7,8-tetrahydrofolate from 7,8-dihydrofolate: step 1/1.</text>
</comment>
<dbReference type="PRINTS" id="PR00070">
    <property type="entry name" value="DHFR"/>
</dbReference>
<dbReference type="PIRSF" id="PIRSF000194">
    <property type="entry name" value="DHFR"/>
    <property type="match status" value="1"/>
</dbReference>
<dbReference type="RefSeq" id="WP_253236989.1">
    <property type="nucleotide sequence ID" value="NZ_JAMYJR010000009.1"/>
</dbReference>
<evidence type="ECO:0000313" key="9">
    <source>
        <dbReference type="EMBL" id="MCO8270864.1"/>
    </source>
</evidence>
<name>A0ABT1DJ56_9ACTN</name>
<dbReference type="CDD" id="cd00209">
    <property type="entry name" value="DHFR"/>
    <property type="match status" value="1"/>
</dbReference>
<dbReference type="PANTHER" id="PTHR48069:SF3">
    <property type="entry name" value="DIHYDROFOLATE REDUCTASE"/>
    <property type="match status" value="1"/>
</dbReference>
<dbReference type="SUPFAM" id="SSF53597">
    <property type="entry name" value="Dihydrofolate reductase-like"/>
    <property type="match status" value="1"/>
</dbReference>
<dbReference type="Gene3D" id="3.40.430.10">
    <property type="entry name" value="Dihydrofolate Reductase, subunit A"/>
    <property type="match status" value="1"/>
</dbReference>
<dbReference type="Pfam" id="PF00186">
    <property type="entry name" value="DHFR_1"/>
    <property type="match status" value="1"/>
</dbReference>
<accession>A0ABT1DJ56</accession>
<evidence type="ECO:0000256" key="3">
    <source>
        <dbReference type="ARBA" id="ARBA00012856"/>
    </source>
</evidence>